<dbReference type="Gene3D" id="1.10.1200.10">
    <property type="entry name" value="ACP-like"/>
    <property type="match status" value="1"/>
</dbReference>
<evidence type="ECO:0000313" key="2">
    <source>
        <dbReference type="EMBL" id="EXY75522.1"/>
    </source>
</evidence>
<evidence type="ECO:0000259" key="1">
    <source>
        <dbReference type="PROSITE" id="PS50075"/>
    </source>
</evidence>
<dbReference type="EMBL" id="JGCY01000236">
    <property type="protein sequence ID" value="EXY75522.1"/>
    <property type="molecule type" value="Genomic_DNA"/>
</dbReference>
<dbReference type="InterPro" id="IPR036736">
    <property type="entry name" value="ACP-like_sf"/>
</dbReference>
<dbReference type="InterPro" id="IPR009081">
    <property type="entry name" value="PP-bd_ACP"/>
</dbReference>
<dbReference type="Proteomes" id="UP000020529">
    <property type="component" value="Unassembled WGS sequence"/>
</dbReference>
<dbReference type="PATRIC" id="fig|1339315.3.peg.1467"/>
<organism evidence="2 3">
    <name type="scientific">Bacteroides fragilis str. 3988T(B)14</name>
    <dbReference type="NCBI Taxonomy" id="1339315"/>
    <lineage>
        <taxon>Bacteria</taxon>
        <taxon>Pseudomonadati</taxon>
        <taxon>Bacteroidota</taxon>
        <taxon>Bacteroidia</taxon>
        <taxon>Bacteroidales</taxon>
        <taxon>Bacteroidaceae</taxon>
        <taxon>Bacteroides</taxon>
    </lineage>
</organism>
<dbReference type="SUPFAM" id="SSF47336">
    <property type="entry name" value="ACP-like"/>
    <property type="match status" value="1"/>
</dbReference>
<comment type="caution">
    <text evidence="2">The sequence shown here is derived from an EMBL/GenBank/DDBJ whole genome shotgun (WGS) entry which is preliminary data.</text>
</comment>
<dbReference type="PROSITE" id="PS50075">
    <property type="entry name" value="CARRIER"/>
    <property type="match status" value="1"/>
</dbReference>
<feature type="domain" description="Carrier" evidence="1">
    <location>
        <begin position="1"/>
        <end position="76"/>
    </location>
</feature>
<dbReference type="RefSeq" id="WP_022347933.1">
    <property type="nucleotide sequence ID" value="NZ_JGCY01000236.1"/>
</dbReference>
<evidence type="ECO:0000313" key="3">
    <source>
        <dbReference type="Proteomes" id="UP000020529"/>
    </source>
</evidence>
<protein>
    <submittedName>
        <fullName evidence="2">Phosphopantetheine attachment site family protein</fullName>
    </submittedName>
</protein>
<dbReference type="AlphaFoldDB" id="A0A015SZ49"/>
<name>A0A015SZ49_BACFG</name>
<accession>A0A015SZ49</accession>
<reference evidence="2 3" key="1">
    <citation type="submission" date="2014-02" db="EMBL/GenBank/DDBJ databases">
        <authorList>
            <person name="Sears C."/>
            <person name="Carroll K."/>
            <person name="Sack B.R."/>
            <person name="Qadri F."/>
            <person name="Myers L.L."/>
            <person name="Chung G.-T."/>
            <person name="Escheverria P."/>
            <person name="Fraser C.M."/>
            <person name="Sadzewicz L."/>
            <person name="Shefchek K.A."/>
            <person name="Tallon L."/>
            <person name="Das S.P."/>
            <person name="Daugherty S."/>
            <person name="Mongodin E.F."/>
        </authorList>
    </citation>
    <scope>NUCLEOTIDE SEQUENCE [LARGE SCALE GENOMIC DNA]</scope>
    <source>
        <strain evidence="3">3988T(B)14</strain>
    </source>
</reference>
<sequence length="77" mass="8739">MEVKSKVFEIVASVCETEVSFVTEESTIGDFPQWDSMGHLTILSNVEEAFDINFEPEEMMDLEDVHDIIEAVENKLA</sequence>
<proteinExistence type="predicted"/>
<gene>
    <name evidence="2" type="ORF">M124_0665</name>
</gene>